<reference evidence="1" key="1">
    <citation type="journal article" date="2021" name="Microb. Physiol.">
        <title>Proteogenomic Insights into the Physiology of Marine, Sulfate-Reducing, Filamentous Desulfonema limicola and Desulfonema magnum.</title>
        <authorList>
            <person name="Schnaars V."/>
            <person name="Wohlbrand L."/>
            <person name="Scheve S."/>
            <person name="Hinrichs C."/>
            <person name="Reinhardt R."/>
            <person name="Rabus R."/>
        </authorList>
    </citation>
    <scope>NUCLEOTIDE SEQUENCE</scope>
    <source>
        <strain evidence="1">4be13</strain>
    </source>
</reference>
<name>A0A975BFD9_9BACT</name>
<dbReference type="KEGG" id="dmm:dnm_001670"/>
<dbReference type="AlphaFoldDB" id="A0A975BFD9"/>
<keyword evidence="2" id="KW-1185">Reference proteome</keyword>
<dbReference type="EMBL" id="CP061800">
    <property type="protein sequence ID" value="QTA84174.1"/>
    <property type="molecule type" value="Genomic_DNA"/>
</dbReference>
<gene>
    <name evidence="1" type="ORF">dnm_001670</name>
</gene>
<accession>A0A975BFD9</accession>
<organism evidence="1 2">
    <name type="scientific">Desulfonema magnum</name>
    <dbReference type="NCBI Taxonomy" id="45655"/>
    <lineage>
        <taxon>Bacteria</taxon>
        <taxon>Pseudomonadati</taxon>
        <taxon>Thermodesulfobacteriota</taxon>
        <taxon>Desulfobacteria</taxon>
        <taxon>Desulfobacterales</taxon>
        <taxon>Desulfococcaceae</taxon>
        <taxon>Desulfonema</taxon>
    </lineage>
</organism>
<evidence type="ECO:0000313" key="1">
    <source>
        <dbReference type="EMBL" id="QTA84174.1"/>
    </source>
</evidence>
<protein>
    <submittedName>
        <fullName evidence="1">Uncharacterized protein</fullName>
    </submittedName>
</protein>
<proteinExistence type="predicted"/>
<dbReference type="Proteomes" id="UP000663722">
    <property type="component" value="Chromosome"/>
</dbReference>
<evidence type="ECO:0000313" key="2">
    <source>
        <dbReference type="Proteomes" id="UP000663722"/>
    </source>
</evidence>
<sequence>MKRITQIFLIRELYNICVNPWFKGASKLIHNAYPFFIIDFKSHI</sequence>